<evidence type="ECO:0000313" key="3">
    <source>
        <dbReference type="Proteomes" id="UP001054837"/>
    </source>
</evidence>
<feature type="region of interest" description="Disordered" evidence="1">
    <location>
        <begin position="58"/>
        <end position="110"/>
    </location>
</feature>
<evidence type="ECO:0000256" key="1">
    <source>
        <dbReference type="SAM" id="MobiDB-lite"/>
    </source>
</evidence>
<accession>A0AAV4ULG2</accession>
<dbReference type="Proteomes" id="UP001054837">
    <property type="component" value="Unassembled WGS sequence"/>
</dbReference>
<reference evidence="2 3" key="1">
    <citation type="submission" date="2021-06" db="EMBL/GenBank/DDBJ databases">
        <title>Caerostris darwini draft genome.</title>
        <authorList>
            <person name="Kono N."/>
            <person name="Arakawa K."/>
        </authorList>
    </citation>
    <scope>NUCLEOTIDE SEQUENCE [LARGE SCALE GENOMIC DNA]</scope>
</reference>
<protein>
    <submittedName>
        <fullName evidence="2">Uncharacterized protein</fullName>
    </submittedName>
</protein>
<dbReference type="EMBL" id="BPLQ01011521">
    <property type="protein sequence ID" value="GIY58614.1"/>
    <property type="molecule type" value="Genomic_DNA"/>
</dbReference>
<sequence length="110" mass="11288">MGGKKGGGGHSGVEAMLVAGILAKLLGGNEKSSGGSHPMYIPVPMVYHSMGGYGMGGHPMSGGYSMGGHDEGNEELKAVGNKELKDKGNGELKDEGNELKDVGNEELKDE</sequence>
<dbReference type="AlphaFoldDB" id="A0AAV4ULG2"/>
<feature type="compositionally biased region" description="Basic and acidic residues" evidence="1">
    <location>
        <begin position="68"/>
        <end position="110"/>
    </location>
</feature>
<organism evidence="2 3">
    <name type="scientific">Caerostris darwini</name>
    <dbReference type="NCBI Taxonomy" id="1538125"/>
    <lineage>
        <taxon>Eukaryota</taxon>
        <taxon>Metazoa</taxon>
        <taxon>Ecdysozoa</taxon>
        <taxon>Arthropoda</taxon>
        <taxon>Chelicerata</taxon>
        <taxon>Arachnida</taxon>
        <taxon>Araneae</taxon>
        <taxon>Araneomorphae</taxon>
        <taxon>Entelegynae</taxon>
        <taxon>Araneoidea</taxon>
        <taxon>Araneidae</taxon>
        <taxon>Caerostris</taxon>
    </lineage>
</organism>
<evidence type="ECO:0000313" key="2">
    <source>
        <dbReference type="EMBL" id="GIY58614.1"/>
    </source>
</evidence>
<keyword evidence="3" id="KW-1185">Reference proteome</keyword>
<name>A0AAV4ULG2_9ARAC</name>
<gene>
    <name evidence="2" type="ORF">CDAR_226131</name>
</gene>
<proteinExistence type="predicted"/>
<comment type="caution">
    <text evidence="2">The sequence shown here is derived from an EMBL/GenBank/DDBJ whole genome shotgun (WGS) entry which is preliminary data.</text>
</comment>